<protein>
    <submittedName>
        <fullName evidence="1">Uncharacterized protein</fullName>
    </submittedName>
</protein>
<dbReference type="Proteomes" id="UP000076661">
    <property type="component" value="Unassembled WGS sequence"/>
</dbReference>
<sequence length="66" mass="7649">MKKRHQNSSHKEPKYLFLVVLKVCIYAGDSMNLTPNNLELNIFLQKNKMLNSGQFVKKITQKNRGA</sequence>
<dbReference type="EMBL" id="AUXX01000009">
    <property type="protein sequence ID" value="KZN68573.1"/>
    <property type="molecule type" value="Genomic_DNA"/>
</dbReference>
<gene>
    <name evidence="1" type="ORF">N478_15520</name>
</gene>
<evidence type="ECO:0000313" key="1">
    <source>
        <dbReference type="EMBL" id="KZN68573.1"/>
    </source>
</evidence>
<organism evidence="1 2">
    <name type="scientific">Pseudoalteromonas luteoviolacea S4060-1</name>
    <dbReference type="NCBI Taxonomy" id="1365257"/>
    <lineage>
        <taxon>Bacteria</taxon>
        <taxon>Pseudomonadati</taxon>
        <taxon>Pseudomonadota</taxon>
        <taxon>Gammaproteobacteria</taxon>
        <taxon>Alteromonadales</taxon>
        <taxon>Pseudoalteromonadaceae</taxon>
        <taxon>Pseudoalteromonas</taxon>
    </lineage>
</organism>
<proteinExistence type="predicted"/>
<reference evidence="1 2" key="1">
    <citation type="submission" date="2013-07" db="EMBL/GenBank/DDBJ databases">
        <title>Comparative Genomic and Metabolomic Analysis of Twelve Strains of Pseudoalteromonas luteoviolacea.</title>
        <authorList>
            <person name="Vynne N.G."/>
            <person name="Mansson M."/>
            <person name="Gram L."/>
        </authorList>
    </citation>
    <scope>NUCLEOTIDE SEQUENCE [LARGE SCALE GENOMIC DNA]</scope>
    <source>
        <strain evidence="1 2">S4060-1</strain>
    </source>
</reference>
<name>A0A162B9A1_9GAMM</name>
<accession>A0A162B9A1</accession>
<comment type="caution">
    <text evidence="1">The sequence shown here is derived from an EMBL/GenBank/DDBJ whole genome shotgun (WGS) entry which is preliminary data.</text>
</comment>
<dbReference type="AlphaFoldDB" id="A0A162B9A1"/>
<dbReference type="PATRIC" id="fig|1365257.3.peg.1517"/>
<evidence type="ECO:0000313" key="2">
    <source>
        <dbReference type="Proteomes" id="UP000076661"/>
    </source>
</evidence>